<proteinExistence type="predicted"/>
<sequence length="91" mass="9811">MVFFLLDQLEEIIEDVTESAGDVSEAIVDVTDAIIDATDPSEVIDAVATATFNYANIILAGYLISSLFFIMTLSGLSNQESAKKGNWYGVV</sequence>
<gene>
    <name evidence="2" type="ORF">EZS28_021774</name>
</gene>
<accession>A0A5J4VJF3</accession>
<feature type="non-terminal residue" evidence="2">
    <location>
        <position position="91"/>
    </location>
</feature>
<organism evidence="2 3">
    <name type="scientific">Streblomastix strix</name>
    <dbReference type="NCBI Taxonomy" id="222440"/>
    <lineage>
        <taxon>Eukaryota</taxon>
        <taxon>Metamonada</taxon>
        <taxon>Preaxostyla</taxon>
        <taxon>Oxymonadida</taxon>
        <taxon>Streblomastigidae</taxon>
        <taxon>Streblomastix</taxon>
    </lineage>
</organism>
<dbReference type="Proteomes" id="UP000324800">
    <property type="component" value="Unassembled WGS sequence"/>
</dbReference>
<evidence type="ECO:0000256" key="1">
    <source>
        <dbReference type="SAM" id="Phobius"/>
    </source>
</evidence>
<dbReference type="EMBL" id="SNRW01006638">
    <property type="protein sequence ID" value="KAA6382698.1"/>
    <property type="molecule type" value="Genomic_DNA"/>
</dbReference>
<comment type="caution">
    <text evidence="2">The sequence shown here is derived from an EMBL/GenBank/DDBJ whole genome shotgun (WGS) entry which is preliminary data.</text>
</comment>
<evidence type="ECO:0008006" key="4">
    <source>
        <dbReference type="Google" id="ProtNLM"/>
    </source>
</evidence>
<dbReference type="AlphaFoldDB" id="A0A5J4VJF3"/>
<keyword evidence="1" id="KW-1133">Transmembrane helix</keyword>
<keyword evidence="1" id="KW-0812">Transmembrane</keyword>
<evidence type="ECO:0000313" key="3">
    <source>
        <dbReference type="Proteomes" id="UP000324800"/>
    </source>
</evidence>
<evidence type="ECO:0000313" key="2">
    <source>
        <dbReference type="EMBL" id="KAA6382698.1"/>
    </source>
</evidence>
<protein>
    <recommendedName>
        <fullName evidence="4">H(+)-exporting diphosphatase</fullName>
    </recommendedName>
</protein>
<name>A0A5J4VJF3_9EUKA</name>
<feature type="transmembrane region" description="Helical" evidence="1">
    <location>
        <begin position="54"/>
        <end position="76"/>
    </location>
</feature>
<keyword evidence="1" id="KW-0472">Membrane</keyword>
<reference evidence="2 3" key="1">
    <citation type="submission" date="2019-03" db="EMBL/GenBank/DDBJ databases">
        <title>Single cell metagenomics reveals metabolic interactions within the superorganism composed of flagellate Streblomastix strix and complex community of Bacteroidetes bacteria on its surface.</title>
        <authorList>
            <person name="Treitli S.C."/>
            <person name="Kolisko M."/>
            <person name="Husnik F."/>
            <person name="Keeling P."/>
            <person name="Hampl V."/>
        </authorList>
    </citation>
    <scope>NUCLEOTIDE SEQUENCE [LARGE SCALE GENOMIC DNA]</scope>
    <source>
        <strain evidence="2">ST1C</strain>
    </source>
</reference>